<dbReference type="NCBIfam" id="TIGR00254">
    <property type="entry name" value="GGDEF"/>
    <property type="match status" value="1"/>
</dbReference>
<dbReference type="InterPro" id="IPR035965">
    <property type="entry name" value="PAS-like_dom_sf"/>
</dbReference>
<evidence type="ECO:0000256" key="1">
    <source>
        <dbReference type="ARBA" id="ARBA00001946"/>
    </source>
</evidence>
<dbReference type="Pfam" id="PF08447">
    <property type="entry name" value="PAS_3"/>
    <property type="match status" value="1"/>
</dbReference>
<proteinExistence type="predicted"/>
<comment type="cofactor">
    <cofactor evidence="1">
        <name>Mg(2+)</name>
        <dbReference type="ChEBI" id="CHEBI:18420"/>
    </cofactor>
</comment>
<organism evidence="3 4">
    <name type="scientific">Halomonas campaniensis</name>
    <dbReference type="NCBI Taxonomy" id="213554"/>
    <lineage>
        <taxon>Bacteria</taxon>
        <taxon>Pseudomonadati</taxon>
        <taxon>Pseudomonadota</taxon>
        <taxon>Gammaproteobacteria</taxon>
        <taxon>Oceanospirillales</taxon>
        <taxon>Halomonadaceae</taxon>
        <taxon>Halomonas</taxon>
    </lineage>
</organism>
<dbReference type="InterPro" id="IPR043128">
    <property type="entry name" value="Rev_trsase/Diguanyl_cyclase"/>
</dbReference>
<dbReference type="InterPro" id="IPR013655">
    <property type="entry name" value="PAS_fold_3"/>
</dbReference>
<dbReference type="CDD" id="cd00130">
    <property type="entry name" value="PAS"/>
    <property type="match status" value="1"/>
</dbReference>
<dbReference type="InterPro" id="IPR029787">
    <property type="entry name" value="Nucleotide_cyclase"/>
</dbReference>
<evidence type="ECO:0000259" key="2">
    <source>
        <dbReference type="PROSITE" id="PS50887"/>
    </source>
</evidence>
<dbReference type="SMART" id="SM00267">
    <property type="entry name" value="GGDEF"/>
    <property type="match status" value="1"/>
</dbReference>
<evidence type="ECO:0000313" key="3">
    <source>
        <dbReference type="EMBL" id="MBB3329893.1"/>
    </source>
</evidence>
<accession>A0A7W5K0V4</accession>
<dbReference type="AlphaFoldDB" id="A0A7W5K0V4"/>
<dbReference type="Proteomes" id="UP000553442">
    <property type="component" value="Unassembled WGS sequence"/>
</dbReference>
<dbReference type="Gene3D" id="3.30.450.20">
    <property type="entry name" value="PAS domain"/>
    <property type="match status" value="1"/>
</dbReference>
<sequence length="298" mass="33149">MADCGVWEVSLRNGRVWCSQALKATLGYPETYPRVPLRRLLARLHPVDRAGLWTALRRVRGGDGSAQFRLDARLRLAGHAWVWHEIIAEFQHDEQGRPVAIAGLLLDISRRKQHEEQALAASQLDALTGALNRRGLARHLEGAEQDAMDRHLILLDIDHFKQINDTHGHPVGDALLRLMVKRLRHELRPDDCLVRLGGEEFAVLISGMQDDQALALAERLRRRVAEAPFHVDVPGGGQARVAMSISLGIARQSGDAPDPLGQMMAQADRALYAAKHAGRNRVLTHAAEPFPQEQQRAC</sequence>
<dbReference type="EMBL" id="JACHZF010000004">
    <property type="protein sequence ID" value="MBB3329893.1"/>
    <property type="molecule type" value="Genomic_DNA"/>
</dbReference>
<dbReference type="RefSeq" id="WP_183329971.1">
    <property type="nucleotide sequence ID" value="NZ_JACHZF010000004.1"/>
</dbReference>
<dbReference type="PANTHER" id="PTHR46663">
    <property type="entry name" value="DIGUANYLATE CYCLASE DGCT-RELATED"/>
    <property type="match status" value="1"/>
</dbReference>
<dbReference type="PANTHER" id="PTHR46663:SF4">
    <property type="entry name" value="DIGUANYLATE CYCLASE DGCT-RELATED"/>
    <property type="match status" value="1"/>
</dbReference>
<dbReference type="InterPro" id="IPR000014">
    <property type="entry name" value="PAS"/>
</dbReference>
<dbReference type="Pfam" id="PF00990">
    <property type="entry name" value="GGDEF"/>
    <property type="match status" value="1"/>
</dbReference>
<dbReference type="PROSITE" id="PS50887">
    <property type="entry name" value="GGDEF"/>
    <property type="match status" value="1"/>
</dbReference>
<keyword evidence="4" id="KW-1185">Reference proteome</keyword>
<name>A0A7W5K0V4_9GAMM</name>
<dbReference type="GO" id="GO:0003824">
    <property type="term" value="F:catalytic activity"/>
    <property type="evidence" value="ECO:0007669"/>
    <property type="project" value="UniProtKB-ARBA"/>
</dbReference>
<dbReference type="Gene3D" id="3.30.70.270">
    <property type="match status" value="1"/>
</dbReference>
<comment type="caution">
    <text evidence="3">The sequence shown here is derived from an EMBL/GenBank/DDBJ whole genome shotgun (WGS) entry which is preliminary data.</text>
</comment>
<protein>
    <submittedName>
        <fullName evidence="3">Diguanylate cyclase (GGDEF)-like protein</fullName>
    </submittedName>
</protein>
<dbReference type="SUPFAM" id="SSF55073">
    <property type="entry name" value="Nucleotide cyclase"/>
    <property type="match status" value="1"/>
</dbReference>
<dbReference type="FunFam" id="3.30.70.270:FF:000001">
    <property type="entry name" value="Diguanylate cyclase domain protein"/>
    <property type="match status" value="1"/>
</dbReference>
<evidence type="ECO:0000313" key="4">
    <source>
        <dbReference type="Proteomes" id="UP000553442"/>
    </source>
</evidence>
<dbReference type="CDD" id="cd01949">
    <property type="entry name" value="GGDEF"/>
    <property type="match status" value="1"/>
</dbReference>
<dbReference type="SUPFAM" id="SSF55785">
    <property type="entry name" value="PYP-like sensor domain (PAS domain)"/>
    <property type="match status" value="1"/>
</dbReference>
<feature type="domain" description="GGDEF" evidence="2">
    <location>
        <begin position="148"/>
        <end position="287"/>
    </location>
</feature>
<dbReference type="InterPro" id="IPR052163">
    <property type="entry name" value="DGC-Regulatory_Protein"/>
</dbReference>
<dbReference type="InterPro" id="IPR000160">
    <property type="entry name" value="GGDEF_dom"/>
</dbReference>
<reference evidence="3 4" key="1">
    <citation type="submission" date="2020-08" db="EMBL/GenBank/DDBJ databases">
        <title>Genomic Encyclopedia of Archaeal and Bacterial Type Strains, Phase II (KMG-II): from individual species to whole genera.</title>
        <authorList>
            <person name="Goeker M."/>
        </authorList>
    </citation>
    <scope>NUCLEOTIDE SEQUENCE [LARGE SCALE GENOMIC DNA]</scope>
    <source>
        <strain evidence="3 4">5AG</strain>
    </source>
</reference>
<gene>
    <name evidence="3" type="ORF">BDK63_000733</name>
</gene>